<dbReference type="STRING" id="589385.SAMN05421504_101270"/>
<sequence length="319" mass="36119">MSILYREPELDYDEMVEHVTLNYRVEELPALQATAGKPGERLWFIEDIGTVYVIRRENDKSSGFWQLEHQHPLDTVRWLTGRLEYTILTRLRRPHRSREYALDPELAERDLAVLDELERVWLSGTGPAQIPSLNIRIQEIEADLAQAKAMRARHLLTEFGDDPARVATELGVDHDTARDMLTVRDRYHAWIRRGTVKSREAFPVHTPTGATGLPDRLATRLMTAACGDEDVVPGKTYPRPLPAELAPWYVYIGTVGHCVAVAIDGIYQQDGDPWDYMAVVPVKTVLRAGWTMTDGVVVSPVPYEEFLGCAALDEDDTEL</sequence>
<evidence type="ECO:0000313" key="2">
    <source>
        <dbReference type="Proteomes" id="UP000199515"/>
    </source>
</evidence>
<name>A0A1H2SLZ7_9PSEU</name>
<protein>
    <submittedName>
        <fullName evidence="1">Uncharacterized protein</fullName>
    </submittedName>
</protein>
<dbReference type="RefSeq" id="WP_091285513.1">
    <property type="nucleotide sequence ID" value="NZ_FNON01000001.1"/>
</dbReference>
<evidence type="ECO:0000313" key="1">
    <source>
        <dbReference type="EMBL" id="SDW32646.1"/>
    </source>
</evidence>
<proteinExistence type="predicted"/>
<organism evidence="1 2">
    <name type="scientific">Amycolatopsis xylanica</name>
    <dbReference type="NCBI Taxonomy" id="589385"/>
    <lineage>
        <taxon>Bacteria</taxon>
        <taxon>Bacillati</taxon>
        <taxon>Actinomycetota</taxon>
        <taxon>Actinomycetes</taxon>
        <taxon>Pseudonocardiales</taxon>
        <taxon>Pseudonocardiaceae</taxon>
        <taxon>Amycolatopsis</taxon>
    </lineage>
</organism>
<dbReference type="Proteomes" id="UP000199515">
    <property type="component" value="Unassembled WGS sequence"/>
</dbReference>
<reference evidence="1 2" key="1">
    <citation type="submission" date="2016-10" db="EMBL/GenBank/DDBJ databases">
        <authorList>
            <person name="de Groot N.N."/>
        </authorList>
    </citation>
    <scope>NUCLEOTIDE SEQUENCE [LARGE SCALE GENOMIC DNA]</scope>
    <source>
        <strain evidence="1 2">CPCC 202699</strain>
    </source>
</reference>
<accession>A0A1H2SLZ7</accession>
<dbReference type="AlphaFoldDB" id="A0A1H2SLZ7"/>
<dbReference type="OrthoDB" id="4326206at2"/>
<dbReference type="EMBL" id="FNON01000001">
    <property type="protein sequence ID" value="SDW32646.1"/>
    <property type="molecule type" value="Genomic_DNA"/>
</dbReference>
<gene>
    <name evidence="1" type="ORF">SAMN05421504_101270</name>
</gene>
<keyword evidence="2" id="KW-1185">Reference proteome</keyword>